<dbReference type="AlphaFoldDB" id="Q4N4D5"/>
<dbReference type="VEuPathDB" id="PiroplasmaDB:TpMuguga_02g00705"/>
<organism evidence="2 3">
    <name type="scientific">Theileria parva</name>
    <name type="common">East coast fever infection agent</name>
    <dbReference type="NCBI Taxonomy" id="5875"/>
    <lineage>
        <taxon>Eukaryota</taxon>
        <taxon>Sar</taxon>
        <taxon>Alveolata</taxon>
        <taxon>Apicomplexa</taxon>
        <taxon>Aconoidasida</taxon>
        <taxon>Piroplasmida</taxon>
        <taxon>Theileriidae</taxon>
        <taxon>Theileria</taxon>
    </lineage>
</organism>
<proteinExistence type="predicted"/>
<dbReference type="InParanoid" id="Q4N4D5"/>
<keyword evidence="3" id="KW-1185">Reference proteome</keyword>
<dbReference type="Proteomes" id="UP000001949">
    <property type="component" value="Unassembled WGS sequence"/>
</dbReference>
<name>Q4N4D5_THEPA</name>
<keyword evidence="1" id="KW-0472">Membrane</keyword>
<evidence type="ECO:0000313" key="3">
    <source>
        <dbReference type="Proteomes" id="UP000001949"/>
    </source>
</evidence>
<dbReference type="KEGG" id="tpv:TP02_0705"/>
<evidence type="ECO:0000313" key="2">
    <source>
        <dbReference type="EMBL" id="EAN32988.1"/>
    </source>
</evidence>
<keyword evidence="1" id="KW-0812">Transmembrane</keyword>
<feature type="transmembrane region" description="Helical" evidence="1">
    <location>
        <begin position="6"/>
        <end position="27"/>
    </location>
</feature>
<dbReference type="GeneID" id="3501636"/>
<dbReference type="eggNOG" id="ENOG502QWGN">
    <property type="taxonomic scope" value="Eukaryota"/>
</dbReference>
<comment type="caution">
    <text evidence="2">The sequence shown here is derived from an EMBL/GenBank/DDBJ whole genome shotgun (WGS) entry which is preliminary data.</text>
</comment>
<dbReference type="EMBL" id="AAGK01000002">
    <property type="protein sequence ID" value="EAN32988.1"/>
    <property type="molecule type" value="Genomic_DNA"/>
</dbReference>
<reference evidence="2 3" key="1">
    <citation type="journal article" date="2005" name="Science">
        <title>Genome sequence of Theileria parva, a bovine pathogen that transforms lymphocytes.</title>
        <authorList>
            <person name="Gardner M.J."/>
            <person name="Bishop R."/>
            <person name="Shah T."/>
            <person name="de Villiers E.P."/>
            <person name="Carlton J.M."/>
            <person name="Hall N."/>
            <person name="Ren Q."/>
            <person name="Paulsen I.T."/>
            <person name="Pain A."/>
            <person name="Berriman M."/>
            <person name="Wilson R.J.M."/>
            <person name="Sato S."/>
            <person name="Ralph S.A."/>
            <person name="Mann D.J."/>
            <person name="Xiong Z."/>
            <person name="Shallom S.J."/>
            <person name="Weidman J."/>
            <person name="Jiang L."/>
            <person name="Lynn J."/>
            <person name="Weaver B."/>
            <person name="Shoaibi A."/>
            <person name="Domingo A.R."/>
            <person name="Wasawo D."/>
            <person name="Crabtree J."/>
            <person name="Wortman J.R."/>
            <person name="Haas B."/>
            <person name="Angiuoli S.V."/>
            <person name="Creasy T.H."/>
            <person name="Lu C."/>
            <person name="Suh B."/>
            <person name="Silva J.C."/>
            <person name="Utterback T.R."/>
            <person name="Feldblyum T.V."/>
            <person name="Pertea M."/>
            <person name="Allen J."/>
            <person name="Nierman W.C."/>
            <person name="Taracha E.L.N."/>
            <person name="Salzberg S.L."/>
            <person name="White O.R."/>
            <person name="Fitzhugh H.A."/>
            <person name="Morzaria S."/>
            <person name="Venter J.C."/>
            <person name="Fraser C.M."/>
            <person name="Nene V."/>
        </authorList>
    </citation>
    <scope>NUCLEOTIDE SEQUENCE [LARGE SCALE GENOMIC DNA]</scope>
    <source>
        <strain evidence="2 3">Muguga</strain>
    </source>
</reference>
<evidence type="ECO:0000256" key="1">
    <source>
        <dbReference type="SAM" id="Phobius"/>
    </source>
</evidence>
<dbReference type="RefSeq" id="XP_765271.1">
    <property type="nucleotide sequence ID" value="XM_760178.1"/>
</dbReference>
<gene>
    <name evidence="2" type="ordered locus">TP02_0705</name>
</gene>
<accession>Q4N4D5</accession>
<keyword evidence="1" id="KW-1133">Transmembrane helix</keyword>
<sequence length="272" mass="30441">MNKASLVSVLLVVVALVVLVVALGFFFTKKEKAGAEEGEGAKEPTSKAGTPASAKVLNVVTYLRDDKVDQLKSMADSYLFDARAKQDYKFADVTVSVAVAEVENYPGYTKFTHTFPKPFKPEHLMFDTFVKYDSFEDPVSSLTAYWWANSLLFLTFKTLNEAGSSARYYHFTGLLSESRLSWTKFAFDPTRVLDPATLGPKLDELNATFGNVVVMNLDEFVEGASGTYTTELSGFVTTFTLTKAQYTRDEFYKFLKLQSPLNLKELRFQGQN</sequence>
<dbReference type="STRING" id="5875.Q4N4D5"/>
<protein>
    <submittedName>
        <fullName evidence="2">Uncharacterized protein</fullName>
    </submittedName>
</protein>